<dbReference type="CDD" id="cd05289">
    <property type="entry name" value="MDR_like_2"/>
    <property type="match status" value="1"/>
</dbReference>
<dbReference type="InterPro" id="IPR036291">
    <property type="entry name" value="NAD(P)-bd_dom_sf"/>
</dbReference>
<dbReference type="InterPro" id="IPR011032">
    <property type="entry name" value="GroES-like_sf"/>
</dbReference>
<dbReference type="Pfam" id="PF08240">
    <property type="entry name" value="ADH_N"/>
    <property type="match status" value="1"/>
</dbReference>
<evidence type="ECO:0000313" key="4">
    <source>
        <dbReference type="Proteomes" id="UP001597188"/>
    </source>
</evidence>
<dbReference type="EMBL" id="JBHTOJ010000009">
    <property type="protein sequence ID" value="MFD1420111.1"/>
    <property type="molecule type" value="Genomic_DNA"/>
</dbReference>
<dbReference type="PANTHER" id="PTHR11695:SF294">
    <property type="entry name" value="RETICULON-4-INTERACTING PROTEIN 1, MITOCHONDRIAL"/>
    <property type="match status" value="1"/>
</dbReference>
<dbReference type="Gene3D" id="3.40.50.720">
    <property type="entry name" value="NAD(P)-binding Rossmann-like Domain"/>
    <property type="match status" value="1"/>
</dbReference>
<evidence type="ECO:0000313" key="3">
    <source>
        <dbReference type="EMBL" id="MFD1420111.1"/>
    </source>
</evidence>
<dbReference type="InterPro" id="IPR020843">
    <property type="entry name" value="ER"/>
</dbReference>
<dbReference type="PROSITE" id="PS01162">
    <property type="entry name" value="QOR_ZETA_CRYSTAL"/>
    <property type="match status" value="1"/>
</dbReference>
<dbReference type="Pfam" id="PF13602">
    <property type="entry name" value="ADH_zinc_N_2"/>
    <property type="match status" value="1"/>
</dbReference>
<dbReference type="EC" id="1.-.-.-" evidence="3"/>
<keyword evidence="4" id="KW-1185">Reference proteome</keyword>
<keyword evidence="1 3" id="KW-0560">Oxidoreductase</keyword>
<dbReference type="InterPro" id="IPR002364">
    <property type="entry name" value="Quin_OxRdtase/zeta-crystal_CS"/>
</dbReference>
<evidence type="ECO:0000256" key="1">
    <source>
        <dbReference type="ARBA" id="ARBA00023002"/>
    </source>
</evidence>
<gene>
    <name evidence="3" type="ORF">ACFQ5L_03925</name>
</gene>
<organism evidence="3 4">
    <name type="scientific">Lactiplantibacillus songbeiensis</name>
    <dbReference type="NCBI Taxonomy" id="2559920"/>
    <lineage>
        <taxon>Bacteria</taxon>
        <taxon>Bacillati</taxon>
        <taxon>Bacillota</taxon>
        <taxon>Bacilli</taxon>
        <taxon>Lactobacillales</taxon>
        <taxon>Lactobacillaceae</taxon>
        <taxon>Lactiplantibacillus</taxon>
    </lineage>
</organism>
<dbReference type="Gene3D" id="3.90.180.10">
    <property type="entry name" value="Medium-chain alcohol dehydrogenases, catalytic domain"/>
    <property type="match status" value="1"/>
</dbReference>
<comment type="caution">
    <text evidence="3">The sequence shown here is derived from an EMBL/GenBank/DDBJ whole genome shotgun (WGS) entry which is preliminary data.</text>
</comment>
<dbReference type="RefSeq" id="WP_137634333.1">
    <property type="nucleotide sequence ID" value="NZ_BJDL01000008.1"/>
</dbReference>
<dbReference type="InterPro" id="IPR050700">
    <property type="entry name" value="YIM1/Zinc_Alcohol_DH_Fams"/>
</dbReference>
<dbReference type="SMART" id="SM00829">
    <property type="entry name" value="PKS_ER"/>
    <property type="match status" value="1"/>
</dbReference>
<protein>
    <submittedName>
        <fullName evidence="3">NADP-dependent oxidoreductase</fullName>
        <ecNumber evidence="3">1.-.-.-</ecNumber>
    </submittedName>
</protein>
<dbReference type="InterPro" id="IPR013154">
    <property type="entry name" value="ADH-like_N"/>
</dbReference>
<dbReference type="GO" id="GO:0016491">
    <property type="term" value="F:oxidoreductase activity"/>
    <property type="evidence" value="ECO:0007669"/>
    <property type="project" value="UniProtKB-KW"/>
</dbReference>
<dbReference type="SUPFAM" id="SSF50129">
    <property type="entry name" value="GroES-like"/>
    <property type="match status" value="1"/>
</dbReference>
<reference evidence="4" key="1">
    <citation type="journal article" date="2019" name="Int. J. Syst. Evol. Microbiol.">
        <title>The Global Catalogue of Microorganisms (GCM) 10K type strain sequencing project: providing services to taxonomists for standard genome sequencing and annotation.</title>
        <authorList>
            <consortium name="The Broad Institute Genomics Platform"/>
            <consortium name="The Broad Institute Genome Sequencing Center for Infectious Disease"/>
            <person name="Wu L."/>
            <person name="Ma J."/>
        </authorList>
    </citation>
    <scope>NUCLEOTIDE SEQUENCE [LARGE SCALE GENOMIC DNA]</scope>
    <source>
        <strain evidence="4">CCM 8931</strain>
    </source>
</reference>
<evidence type="ECO:0000259" key="2">
    <source>
        <dbReference type="SMART" id="SM00829"/>
    </source>
</evidence>
<dbReference type="SUPFAM" id="SSF51735">
    <property type="entry name" value="NAD(P)-binding Rossmann-fold domains"/>
    <property type="match status" value="1"/>
</dbReference>
<proteinExistence type="predicted"/>
<name>A0ABW4BXZ7_9LACO</name>
<dbReference type="PANTHER" id="PTHR11695">
    <property type="entry name" value="ALCOHOL DEHYDROGENASE RELATED"/>
    <property type="match status" value="1"/>
</dbReference>
<accession>A0ABW4BXZ7</accession>
<feature type="domain" description="Enoyl reductase (ER)" evidence="2">
    <location>
        <begin position="10"/>
        <end position="329"/>
    </location>
</feature>
<dbReference type="Proteomes" id="UP001597188">
    <property type="component" value="Unassembled WGS sequence"/>
</dbReference>
<sequence>MQAAVITHYHQAEPLMTSMPIPDVQPTDVLVKIMAASINPIDTKTMAGGLKLLLHYPMPLVLGSDFADEIVAVGNQVTQFKIGDAVYGRPRKQRIGTFAEYLAVNVADIALKPTNLSYQAAAAIPLVGLTSYQALHDLMQLRPGQKVLIQGGSGGIGTIAIQLAKSLGAQVATTTSLKNAALVNSLGADQIIDYHTENFATALSDYDAVFDTRGGTTLEQAFQIVKPGGHIVSISGLPNGRFAKAAGLPLWKQSLFKLAAHRLTRLERQTHVTYHFLFMHPSGSELAILTKLIEQNKGRPIIDRVFDFKELNQALAYSKTGHARGKIIIKIGATN</sequence>